<organism evidence="4">
    <name type="scientific">Thiothrix fructosivorans</name>
    <dbReference type="NCBI Taxonomy" id="111770"/>
    <lineage>
        <taxon>Bacteria</taxon>
        <taxon>Pseudomonadati</taxon>
        <taxon>Pseudomonadota</taxon>
        <taxon>Gammaproteobacteria</taxon>
        <taxon>Thiotrichales</taxon>
        <taxon>Thiotrichaceae</taxon>
        <taxon>Thiothrix</taxon>
    </lineage>
</organism>
<dbReference type="InterPro" id="IPR021478">
    <property type="entry name" value="DUF3131"/>
</dbReference>
<accession>A0A8B0SJF4</accession>
<proteinExistence type="predicted"/>
<feature type="signal peptide" evidence="1">
    <location>
        <begin position="1"/>
        <end position="26"/>
    </location>
</feature>
<keyword evidence="5" id="KW-1185">Reference proteome</keyword>
<dbReference type="AlphaFoldDB" id="A0A8B0SJF4"/>
<dbReference type="Proteomes" id="UP000664466">
    <property type="component" value="Unassembled WGS sequence"/>
</dbReference>
<evidence type="ECO:0000256" key="1">
    <source>
        <dbReference type="SAM" id="SignalP"/>
    </source>
</evidence>
<reference evidence="4" key="2">
    <citation type="submission" date="2021-04" db="EMBL/GenBank/DDBJ databases">
        <title>Complete Genome and methylome analysis of Thiothrix fructosivorans ATCC 49748.</title>
        <authorList>
            <person name="Fomenkov A."/>
            <person name="Sun L."/>
            <person name="Vincze T."/>
            <person name="Grabovich M.Y."/>
            <person name="Roberts R.J."/>
        </authorList>
    </citation>
    <scope>NUCLEOTIDE SEQUENCE</scope>
    <source>
        <strain evidence="4">ATCC 49748</strain>
    </source>
</reference>
<protein>
    <submittedName>
        <fullName evidence="4">DUF3131 domain-containing protein</fullName>
    </submittedName>
</protein>
<evidence type="ECO:0000259" key="2">
    <source>
        <dbReference type="Pfam" id="PF11329"/>
    </source>
</evidence>
<evidence type="ECO:0000313" key="3">
    <source>
        <dbReference type="EMBL" id="MBO0613426.1"/>
    </source>
</evidence>
<dbReference type="Pfam" id="PF11329">
    <property type="entry name" value="DUF3131"/>
    <property type="match status" value="1"/>
</dbReference>
<dbReference type="Gene3D" id="1.50.10.140">
    <property type="match status" value="1"/>
</dbReference>
<evidence type="ECO:0000313" key="4">
    <source>
        <dbReference type="EMBL" id="QTX11144.1"/>
    </source>
</evidence>
<gene>
    <name evidence="4" type="ORF">J1836_001885</name>
    <name evidence="3" type="ORF">J1836_10930</name>
</gene>
<reference evidence="3 5" key="1">
    <citation type="submission" date="2021-03" db="EMBL/GenBank/DDBJ databases">
        <title>Draft genome and methylome analysis of Thiotrix fructosivoruns ATCC 49748.</title>
        <authorList>
            <person name="Fomenkov A."/>
            <person name="Grabovich M.Y."/>
            <person name="Roberts R.J."/>
        </authorList>
    </citation>
    <scope>NUCLEOTIDE SEQUENCE [LARGE SCALE GENOMIC DNA]</scope>
    <source>
        <strain evidence="3 5">ATCC 49748</strain>
    </source>
</reference>
<dbReference type="EMBL" id="CP072748">
    <property type="protein sequence ID" value="QTX11144.1"/>
    <property type="molecule type" value="Genomic_DNA"/>
</dbReference>
<dbReference type="RefSeq" id="WP_207251121.1">
    <property type="nucleotide sequence ID" value="NZ_JAFMPM010000006.1"/>
</dbReference>
<dbReference type="EMBL" id="JAFMPM010000006">
    <property type="protein sequence ID" value="MBO0613426.1"/>
    <property type="molecule type" value="Genomic_DNA"/>
</dbReference>
<keyword evidence="1" id="KW-0732">Signal</keyword>
<feature type="chain" id="PRO_5032479403" evidence="1">
    <location>
        <begin position="27"/>
        <end position="458"/>
    </location>
</feature>
<evidence type="ECO:0000313" key="5">
    <source>
        <dbReference type="Proteomes" id="UP000664466"/>
    </source>
</evidence>
<name>A0A8B0SJF4_9GAMM</name>
<sequence>MRLPRRTPISLILMVSSGLWLNAALAESAPAKPQYCPARTAELNERDKEIAKVAWQYFENNIQPDTGLVNAVDNYPSTTMWDVGSTLAAFIAAEKLGFIPRDRFDRMTGHLLDTLQHLDLFNGEAPNKVYNTKTAQKVDYRNTPSAHGIGVSTLDLGRLVSWLNILSCLHPQHQDKAQQVLESWNFCRLMEHDQMYGLTFKDESGTVEVQQEGRLGYEQYAGKAFQRLGFGMNLSARYHNQYATTTEVSGMELLVDSRDASTLGAHNYVVSESYAMDALEHGLNDENKPLLDNIYKIQQRRWEQSGKVTAISEDNLDRKPYFVYNTIFSDDMPWAAITDKGEDMSEMRSLSVKAAFSMAYLFPEREYSKVLREAVKDARSPKGGWYSGIYEDPAKGFNKAVTANTNGVILSVFLHKLYGALNQQCDNCGKGAKLGEDFLQRNKDKQQCLGKLKTASPY</sequence>
<feature type="domain" description="DUF3131" evidence="2">
    <location>
        <begin position="50"/>
        <end position="418"/>
    </location>
</feature>